<dbReference type="SUPFAM" id="SSF50249">
    <property type="entry name" value="Nucleic acid-binding proteins"/>
    <property type="match status" value="1"/>
</dbReference>
<reference evidence="2" key="1">
    <citation type="journal article" date="2020" name="Nature">
        <title>Giant virus diversity and host interactions through global metagenomics.</title>
        <authorList>
            <person name="Schulz F."/>
            <person name="Roux S."/>
            <person name="Paez-Espino D."/>
            <person name="Jungbluth S."/>
            <person name="Walsh D.A."/>
            <person name="Denef V.J."/>
            <person name="McMahon K.D."/>
            <person name="Konstantinidis K.T."/>
            <person name="Eloe-Fadrosh E.A."/>
            <person name="Kyrpides N.C."/>
            <person name="Woyke T."/>
        </authorList>
    </citation>
    <scope>NUCLEOTIDE SEQUENCE</scope>
    <source>
        <strain evidence="2">GVMAG-M-3300024261-37</strain>
    </source>
</reference>
<proteinExistence type="predicted"/>
<accession>A0A6C0IR13</accession>
<protein>
    <recommendedName>
        <fullName evidence="1">S1-like domain-containing protein</fullName>
    </recommendedName>
</protein>
<sequence>MASKNSKPVTINRKVRLARSPYELYAKVLKCYGQGRFLVLCNDNLERILIIARKFKGRNKRDNIVAEGGIVLIGKREFEIRDPKKKEHVDLLYVYSPSNISKLKKDPNFRNDILLDEIDGSKKDEDSFTFSNYVNNDQENMNTKIQEKLSIKAATTLENNKDDEFDFDDI</sequence>
<dbReference type="PROSITE" id="PS50832">
    <property type="entry name" value="S1_IF1_TYPE"/>
    <property type="match status" value="1"/>
</dbReference>
<dbReference type="EMBL" id="MN740237">
    <property type="protein sequence ID" value="QHT95229.1"/>
    <property type="molecule type" value="Genomic_DNA"/>
</dbReference>
<dbReference type="InterPro" id="IPR001253">
    <property type="entry name" value="TIF_eIF-1A"/>
</dbReference>
<dbReference type="GO" id="GO:0003723">
    <property type="term" value="F:RNA binding"/>
    <property type="evidence" value="ECO:0007669"/>
    <property type="project" value="InterPro"/>
</dbReference>
<evidence type="ECO:0000259" key="1">
    <source>
        <dbReference type="PROSITE" id="PS50832"/>
    </source>
</evidence>
<evidence type="ECO:0000313" key="2">
    <source>
        <dbReference type="EMBL" id="QHT95229.1"/>
    </source>
</evidence>
<dbReference type="InterPro" id="IPR006196">
    <property type="entry name" value="RNA-binding_domain_S1_IF1"/>
</dbReference>
<organism evidence="2">
    <name type="scientific">viral metagenome</name>
    <dbReference type="NCBI Taxonomy" id="1070528"/>
    <lineage>
        <taxon>unclassified sequences</taxon>
        <taxon>metagenomes</taxon>
        <taxon>organismal metagenomes</taxon>
    </lineage>
</organism>
<dbReference type="PANTHER" id="PTHR21668">
    <property type="entry name" value="EIF-1A"/>
    <property type="match status" value="1"/>
</dbReference>
<name>A0A6C0IR13_9ZZZZ</name>
<dbReference type="Gene3D" id="2.40.50.140">
    <property type="entry name" value="Nucleic acid-binding proteins"/>
    <property type="match status" value="1"/>
</dbReference>
<feature type="domain" description="S1-like" evidence="1">
    <location>
        <begin position="13"/>
        <end position="96"/>
    </location>
</feature>
<dbReference type="AlphaFoldDB" id="A0A6C0IR13"/>
<dbReference type="GO" id="GO:0003743">
    <property type="term" value="F:translation initiation factor activity"/>
    <property type="evidence" value="ECO:0007669"/>
    <property type="project" value="InterPro"/>
</dbReference>
<dbReference type="InterPro" id="IPR012340">
    <property type="entry name" value="NA-bd_OB-fold"/>
</dbReference>